<proteinExistence type="predicted"/>
<name>A0ABV8XUK0_9MICC</name>
<reference evidence="2" key="1">
    <citation type="journal article" date="2019" name="Int. J. Syst. Evol. Microbiol.">
        <title>The Global Catalogue of Microorganisms (GCM) 10K type strain sequencing project: providing services to taxonomists for standard genome sequencing and annotation.</title>
        <authorList>
            <consortium name="The Broad Institute Genomics Platform"/>
            <consortium name="The Broad Institute Genome Sequencing Center for Infectious Disease"/>
            <person name="Wu L."/>
            <person name="Ma J."/>
        </authorList>
    </citation>
    <scope>NUCLEOTIDE SEQUENCE [LARGE SCALE GENOMIC DNA]</scope>
    <source>
        <strain evidence="2">CGMCC 1.12125</strain>
    </source>
</reference>
<sequence length="41" mass="4148">MDPEDAGGPGPGTVLEIDEFGVIEMIALPVEDLSEAASDGC</sequence>
<evidence type="ECO:0000313" key="2">
    <source>
        <dbReference type="Proteomes" id="UP001595965"/>
    </source>
</evidence>
<dbReference type="Proteomes" id="UP001595965">
    <property type="component" value="Unassembled WGS sequence"/>
</dbReference>
<dbReference type="RefSeq" id="WP_344230356.1">
    <property type="nucleotide sequence ID" value="NZ_BAAALH010000002.1"/>
</dbReference>
<evidence type="ECO:0000313" key="1">
    <source>
        <dbReference type="EMBL" id="MFC4428287.1"/>
    </source>
</evidence>
<comment type="caution">
    <text evidence="1">The sequence shown here is derived from an EMBL/GenBank/DDBJ whole genome shotgun (WGS) entry which is preliminary data.</text>
</comment>
<protein>
    <submittedName>
        <fullName evidence="1">Uncharacterized protein</fullName>
    </submittedName>
</protein>
<organism evidence="1 2">
    <name type="scientific">Citricoccus alkalitolerans</name>
    <dbReference type="NCBI Taxonomy" id="246603"/>
    <lineage>
        <taxon>Bacteria</taxon>
        <taxon>Bacillati</taxon>
        <taxon>Actinomycetota</taxon>
        <taxon>Actinomycetes</taxon>
        <taxon>Micrococcales</taxon>
        <taxon>Micrococcaceae</taxon>
        <taxon>Citricoccus</taxon>
    </lineage>
</organism>
<keyword evidence="2" id="KW-1185">Reference proteome</keyword>
<accession>A0ABV8XUK0</accession>
<dbReference type="EMBL" id="JBHSEN010000001">
    <property type="protein sequence ID" value="MFC4428287.1"/>
    <property type="molecule type" value="Genomic_DNA"/>
</dbReference>
<gene>
    <name evidence="1" type="ORF">ACFO0K_01175</name>
</gene>